<evidence type="ECO:0000313" key="2">
    <source>
        <dbReference type="Proteomes" id="UP000018857"/>
    </source>
</evidence>
<dbReference type="EMBL" id="AYOZ01000015">
    <property type="protein sequence ID" value="ETI60345.1"/>
    <property type="molecule type" value="Genomic_DNA"/>
</dbReference>
<name>W1RU71_9GAMM</name>
<dbReference type="STRING" id="1208321.D104_09555"/>
<reference evidence="1 2" key="1">
    <citation type="journal article" date="2014" name="Genome Announc.">
        <title>Draft Genome Sequence of Marinomonas sp. Strain D104, a Polycyclic Aromatic Hydrocarbon-Degrading Bacterium from the Deep-Sea Sediment of the Arctic Ocean.</title>
        <authorList>
            <person name="Dong C."/>
            <person name="Bai X."/>
            <person name="Lai Q."/>
            <person name="Xie Y."/>
            <person name="Chen X."/>
            <person name="Shao Z."/>
        </authorList>
    </citation>
    <scope>NUCLEOTIDE SEQUENCE [LARGE SCALE GENOMIC DNA]</scope>
    <source>
        <strain evidence="1 2">D104</strain>
    </source>
</reference>
<dbReference type="Proteomes" id="UP000018857">
    <property type="component" value="Unassembled WGS sequence"/>
</dbReference>
<proteinExistence type="predicted"/>
<dbReference type="AlphaFoldDB" id="W1RU71"/>
<sequence length="58" mass="6606">MIHIEEVEEVISCGKYSKFKTGIPPILSKEFQRKNIQLIDLLGLGNEQGARYTISIKK</sequence>
<comment type="caution">
    <text evidence="1">The sequence shown here is derived from an EMBL/GenBank/DDBJ whole genome shotgun (WGS) entry which is preliminary data.</text>
</comment>
<organism evidence="1 2">
    <name type="scientific">Marinomonas profundimaris</name>
    <dbReference type="NCBI Taxonomy" id="1208321"/>
    <lineage>
        <taxon>Bacteria</taxon>
        <taxon>Pseudomonadati</taxon>
        <taxon>Pseudomonadota</taxon>
        <taxon>Gammaproteobacteria</taxon>
        <taxon>Oceanospirillales</taxon>
        <taxon>Oceanospirillaceae</taxon>
        <taxon>Marinomonas</taxon>
    </lineage>
</organism>
<keyword evidence="2" id="KW-1185">Reference proteome</keyword>
<protein>
    <submittedName>
        <fullName evidence="1">Uncharacterized protein</fullName>
    </submittedName>
</protein>
<evidence type="ECO:0000313" key="1">
    <source>
        <dbReference type="EMBL" id="ETI60345.1"/>
    </source>
</evidence>
<gene>
    <name evidence="1" type="ORF">D104_09555</name>
</gene>
<accession>W1RU71</accession>